<dbReference type="RefSeq" id="WP_104715766.1">
    <property type="nucleotide sequence ID" value="NZ_PTRA01000007.1"/>
</dbReference>
<dbReference type="PROSITE" id="PS00061">
    <property type="entry name" value="ADH_SHORT"/>
    <property type="match status" value="1"/>
</dbReference>
<dbReference type="PANTHER" id="PTHR44196:SF2">
    <property type="entry name" value="SHORT-CHAIN DEHYDROGENASE-RELATED"/>
    <property type="match status" value="1"/>
</dbReference>
<protein>
    <submittedName>
        <fullName evidence="4">NAD(P)-dependent oxidoreductase</fullName>
    </submittedName>
</protein>
<keyword evidence="2" id="KW-0560">Oxidoreductase</keyword>
<dbReference type="PIRSF" id="PIRSF000126">
    <property type="entry name" value="11-beta-HSD1"/>
    <property type="match status" value="1"/>
</dbReference>
<evidence type="ECO:0000256" key="2">
    <source>
        <dbReference type="ARBA" id="ARBA00023002"/>
    </source>
</evidence>
<dbReference type="Proteomes" id="UP000239590">
    <property type="component" value="Unassembled WGS sequence"/>
</dbReference>
<comment type="similarity">
    <text evidence="1 3">Belongs to the short-chain dehydrogenases/reductases (SDR) family.</text>
</comment>
<dbReference type="InterPro" id="IPR002347">
    <property type="entry name" value="SDR_fam"/>
</dbReference>
<dbReference type="Gene3D" id="3.40.50.720">
    <property type="entry name" value="NAD(P)-binding Rossmann-like Domain"/>
    <property type="match status" value="1"/>
</dbReference>
<organism evidence="4 5">
    <name type="scientific">Siphonobacter curvatus</name>
    <dbReference type="NCBI Taxonomy" id="2094562"/>
    <lineage>
        <taxon>Bacteria</taxon>
        <taxon>Pseudomonadati</taxon>
        <taxon>Bacteroidota</taxon>
        <taxon>Cytophagia</taxon>
        <taxon>Cytophagales</taxon>
        <taxon>Cytophagaceae</taxon>
        <taxon>Siphonobacter</taxon>
    </lineage>
</organism>
<accession>A0A2S7IFR9</accession>
<evidence type="ECO:0000313" key="4">
    <source>
        <dbReference type="EMBL" id="PQA54070.1"/>
    </source>
</evidence>
<dbReference type="EMBL" id="PTRA01000007">
    <property type="protein sequence ID" value="PQA54070.1"/>
    <property type="molecule type" value="Genomic_DNA"/>
</dbReference>
<dbReference type="InterPro" id="IPR020904">
    <property type="entry name" value="Sc_DH/Rdtase_CS"/>
</dbReference>
<dbReference type="Pfam" id="PF00106">
    <property type="entry name" value="adh_short"/>
    <property type="match status" value="1"/>
</dbReference>
<comment type="caution">
    <text evidence="4">The sequence shown here is derived from an EMBL/GenBank/DDBJ whole genome shotgun (WGS) entry which is preliminary data.</text>
</comment>
<proteinExistence type="inferred from homology"/>
<name>A0A2S7IFR9_9BACT</name>
<dbReference type="GO" id="GO:0016020">
    <property type="term" value="C:membrane"/>
    <property type="evidence" value="ECO:0007669"/>
    <property type="project" value="TreeGrafter"/>
</dbReference>
<keyword evidence="5" id="KW-1185">Reference proteome</keyword>
<reference evidence="5" key="1">
    <citation type="submission" date="2018-02" db="EMBL/GenBank/DDBJ databases">
        <title>Genome sequencing of Solimonas sp. HR-BB.</title>
        <authorList>
            <person name="Lee Y."/>
            <person name="Jeon C.O."/>
        </authorList>
    </citation>
    <scope>NUCLEOTIDE SEQUENCE [LARGE SCALE GENOMIC DNA]</scope>
    <source>
        <strain evidence="5">HR-U</strain>
    </source>
</reference>
<evidence type="ECO:0000256" key="1">
    <source>
        <dbReference type="ARBA" id="ARBA00006484"/>
    </source>
</evidence>
<gene>
    <name evidence="4" type="ORF">C5O19_23160</name>
</gene>
<dbReference type="CDD" id="cd05233">
    <property type="entry name" value="SDR_c"/>
    <property type="match status" value="1"/>
</dbReference>
<dbReference type="PRINTS" id="PR00080">
    <property type="entry name" value="SDRFAMILY"/>
</dbReference>
<dbReference type="InterPro" id="IPR036291">
    <property type="entry name" value="NAD(P)-bd_dom_sf"/>
</dbReference>
<dbReference type="GO" id="GO:0016491">
    <property type="term" value="F:oxidoreductase activity"/>
    <property type="evidence" value="ECO:0007669"/>
    <property type="project" value="UniProtKB-KW"/>
</dbReference>
<dbReference type="OrthoDB" id="9808814at2"/>
<evidence type="ECO:0000313" key="5">
    <source>
        <dbReference type="Proteomes" id="UP000239590"/>
    </source>
</evidence>
<dbReference type="PANTHER" id="PTHR44196">
    <property type="entry name" value="DEHYDROGENASE/REDUCTASE SDR FAMILY MEMBER 7B"/>
    <property type="match status" value="1"/>
</dbReference>
<dbReference type="SUPFAM" id="SSF51735">
    <property type="entry name" value="NAD(P)-binding Rossmann-fold domains"/>
    <property type="match status" value="1"/>
</dbReference>
<evidence type="ECO:0000256" key="3">
    <source>
        <dbReference type="RuleBase" id="RU000363"/>
    </source>
</evidence>
<dbReference type="AlphaFoldDB" id="A0A2S7IFR9"/>
<dbReference type="PRINTS" id="PR00081">
    <property type="entry name" value="GDHRDH"/>
</dbReference>
<sequence>MPYALITGAAQGIGRAIAEQLAQRHYDLLLVDQQEEKLYRTAEALRKTYGVNIHVLTLDLALPGFLRVLRVWQQQVGSNLEILVNNAGFGLNGSFEELPVQEQLDIVNVNIRAVLEITHAFLPLLKKQPKAYLLNVCSTTAYQTVPYLTVYAASKAFILSFTRGLRHELRGSSVQVTMLSPGSTDTGFVDRARMGESLKKTATKVHMTPQAVAELAVRALFAGKAEVIPGFVNRVGAWLPKVVPMRWIERVIGGIYQPKRTVSEKVRTFQP</sequence>